<evidence type="ECO:0000313" key="1">
    <source>
        <dbReference type="EMBL" id="MCM1982021.1"/>
    </source>
</evidence>
<evidence type="ECO:0008006" key="3">
    <source>
        <dbReference type="Google" id="ProtNLM"/>
    </source>
</evidence>
<comment type="caution">
    <text evidence="1">The sequence shown here is derived from an EMBL/GenBank/DDBJ whole genome shotgun (WGS) entry which is preliminary data.</text>
</comment>
<accession>A0ABD4T035</accession>
<keyword evidence="2" id="KW-1185">Reference proteome</keyword>
<gene>
    <name evidence="1" type="ORF">QQ91_0004135</name>
</gene>
<reference evidence="1 2" key="1">
    <citation type="journal article" date="2015" name="Genome Announc.">
        <title>Draft Genome Sequence of Filamentous Marine Cyanobacterium Lyngbya confervoides Strain BDU141951.</title>
        <authorList>
            <person name="Chandrababunaidu M.M."/>
            <person name="Sen D."/>
            <person name="Tripathy S."/>
        </authorList>
    </citation>
    <scope>NUCLEOTIDE SEQUENCE [LARGE SCALE GENOMIC DNA]</scope>
    <source>
        <strain evidence="1 2">BDU141951</strain>
    </source>
</reference>
<proteinExistence type="predicted"/>
<dbReference type="AlphaFoldDB" id="A0ABD4T035"/>
<protein>
    <recommendedName>
        <fullName evidence="3">Nif11 domain-containing protein</fullName>
    </recommendedName>
</protein>
<evidence type="ECO:0000313" key="2">
    <source>
        <dbReference type="Proteomes" id="UP000031561"/>
    </source>
</evidence>
<organism evidence="1 2">
    <name type="scientific">Lyngbya confervoides BDU141951</name>
    <dbReference type="NCBI Taxonomy" id="1574623"/>
    <lineage>
        <taxon>Bacteria</taxon>
        <taxon>Bacillati</taxon>
        <taxon>Cyanobacteriota</taxon>
        <taxon>Cyanophyceae</taxon>
        <taxon>Oscillatoriophycideae</taxon>
        <taxon>Oscillatoriales</taxon>
        <taxon>Microcoleaceae</taxon>
        <taxon>Lyngbya</taxon>
    </lineage>
</organism>
<dbReference type="EMBL" id="JTHE03000027">
    <property type="protein sequence ID" value="MCM1982021.1"/>
    <property type="molecule type" value="Genomic_DNA"/>
</dbReference>
<name>A0ABD4T035_9CYAN</name>
<dbReference type="RefSeq" id="WP_166280375.1">
    <property type="nucleotide sequence ID" value="NZ_JTHE03000027.1"/>
</dbReference>
<sequence>MQVKENAARLFRRLEDSQAHQLRQRALESPARFVQLAHNHGYSLHLKNLAEEVAALSTDALAAIFTPGVGPRRHLIRR</sequence>
<dbReference type="Proteomes" id="UP000031561">
    <property type="component" value="Unassembled WGS sequence"/>
</dbReference>